<reference evidence="2" key="1">
    <citation type="submission" date="2020-05" db="EMBL/GenBank/DDBJ databases">
        <title>WGS assembly of Panicum virgatum.</title>
        <authorList>
            <person name="Lovell J.T."/>
            <person name="Jenkins J."/>
            <person name="Shu S."/>
            <person name="Juenger T.E."/>
            <person name="Schmutz J."/>
        </authorList>
    </citation>
    <scope>NUCLEOTIDE SEQUENCE</scope>
    <source>
        <strain evidence="2">AP13</strain>
    </source>
</reference>
<keyword evidence="3" id="KW-1185">Reference proteome</keyword>
<dbReference type="AlphaFoldDB" id="A0A8T0SKN9"/>
<dbReference type="Proteomes" id="UP000823388">
    <property type="component" value="Chromosome 5K"/>
</dbReference>
<keyword evidence="1" id="KW-0472">Membrane</keyword>
<feature type="transmembrane region" description="Helical" evidence="1">
    <location>
        <begin position="44"/>
        <end position="62"/>
    </location>
</feature>
<protein>
    <submittedName>
        <fullName evidence="2">Uncharacterized protein</fullName>
    </submittedName>
</protein>
<evidence type="ECO:0000313" key="3">
    <source>
        <dbReference type="Proteomes" id="UP000823388"/>
    </source>
</evidence>
<evidence type="ECO:0000313" key="2">
    <source>
        <dbReference type="EMBL" id="KAG2597844.1"/>
    </source>
</evidence>
<organism evidence="2 3">
    <name type="scientific">Panicum virgatum</name>
    <name type="common">Blackwell switchgrass</name>
    <dbReference type="NCBI Taxonomy" id="38727"/>
    <lineage>
        <taxon>Eukaryota</taxon>
        <taxon>Viridiplantae</taxon>
        <taxon>Streptophyta</taxon>
        <taxon>Embryophyta</taxon>
        <taxon>Tracheophyta</taxon>
        <taxon>Spermatophyta</taxon>
        <taxon>Magnoliopsida</taxon>
        <taxon>Liliopsida</taxon>
        <taxon>Poales</taxon>
        <taxon>Poaceae</taxon>
        <taxon>PACMAD clade</taxon>
        <taxon>Panicoideae</taxon>
        <taxon>Panicodae</taxon>
        <taxon>Paniceae</taxon>
        <taxon>Panicinae</taxon>
        <taxon>Panicum</taxon>
        <taxon>Panicum sect. Hiantes</taxon>
    </lineage>
</organism>
<feature type="transmembrane region" description="Helical" evidence="1">
    <location>
        <begin position="6"/>
        <end position="24"/>
    </location>
</feature>
<comment type="caution">
    <text evidence="2">The sequence shown here is derived from an EMBL/GenBank/DDBJ whole genome shotgun (WGS) entry which is preliminary data.</text>
</comment>
<gene>
    <name evidence="2" type="ORF">PVAP13_5KG201121</name>
</gene>
<dbReference type="EMBL" id="CM029045">
    <property type="protein sequence ID" value="KAG2597844.1"/>
    <property type="molecule type" value="Genomic_DNA"/>
</dbReference>
<name>A0A8T0SKN9_PANVG</name>
<proteinExistence type="predicted"/>
<keyword evidence="1" id="KW-0812">Transmembrane</keyword>
<evidence type="ECO:0000256" key="1">
    <source>
        <dbReference type="SAM" id="Phobius"/>
    </source>
</evidence>
<accession>A0A8T0SKN9</accession>
<keyword evidence="1" id="KW-1133">Transmembrane helix</keyword>
<sequence length="197" mass="23791">MISELFVFPSYFFFAPMFQWYFLYVAQLNDKCCIVSLSWMLHRLIMFQDYFLFVSYVKYFFLSPPFVQIAGFHVSYDEFYESFKQRGKIDNNVMSLWTYQFNLDEAEIRKEDNNVVKKYAFSSLITGQLIVDPATFKSETSKRELTRLNKTWGLSKMDLIFFPHCERRALGCHMHQHIFEANQLFQFYKCLNYYSML</sequence>